<dbReference type="InterPro" id="IPR039634">
    <property type="entry name" value="Bul1-like"/>
</dbReference>
<keyword evidence="2" id="KW-1185">Reference proteome</keyword>
<organism evidence="1 2">
    <name type="scientific">Aspergillus steynii IBT 23096</name>
    <dbReference type="NCBI Taxonomy" id="1392250"/>
    <lineage>
        <taxon>Eukaryota</taxon>
        <taxon>Fungi</taxon>
        <taxon>Dikarya</taxon>
        <taxon>Ascomycota</taxon>
        <taxon>Pezizomycotina</taxon>
        <taxon>Eurotiomycetes</taxon>
        <taxon>Eurotiomycetidae</taxon>
        <taxon>Eurotiales</taxon>
        <taxon>Aspergillaceae</taxon>
        <taxon>Aspergillus</taxon>
        <taxon>Aspergillus subgen. Circumdati</taxon>
    </lineage>
</organism>
<dbReference type="PANTHER" id="PTHR31904">
    <property type="entry name" value="BYPASS OF STOP CODON PROTEIN 5-RELATED"/>
    <property type="match status" value="1"/>
</dbReference>
<dbReference type="PANTHER" id="PTHR31904:SF1">
    <property type="entry name" value="BYPASS OF STOP CODON PROTEIN 5-RELATED"/>
    <property type="match status" value="1"/>
</dbReference>
<sequence>MAFQRPPSRVQICLASNQQHYGIGDTIQGEVLLTPQKRLLPEQLSKTEVEIDRNGNNIPLPPSIASSTFLHMKQPTGTHSSGISKALEAETQYRIPFEFVVPAELPHHICHHHRHHEQVYWEHTQLPPSIGTAVDFGRGEIAMRDDMAPAILFITYGIRVRIYSDKTQQNGGPAAIGEWTYPVHIRPQRKENPPVWVPDGSKFYCMRQDRQITKGIRRRPYTATRQDPLPEISGLDLRLKAVTTYGAEIWSDFPDLTDPSLWISSQDYYADTVPLHSSSDHQLIWQKSSVCEDPIYPANISVDLTHTTALELPITLPGHLNLPPSFHSCLVSRVYSLKPSLHVRIAGQWTNTKISLTVPIQIC</sequence>
<evidence type="ECO:0008006" key="3">
    <source>
        <dbReference type="Google" id="ProtNLM"/>
    </source>
</evidence>
<dbReference type="EMBL" id="MSFO01000005">
    <property type="protein sequence ID" value="PLB47540.1"/>
    <property type="molecule type" value="Genomic_DNA"/>
</dbReference>
<dbReference type="GeneID" id="36555434"/>
<accession>A0A2I2G3T6</accession>
<reference evidence="1 2" key="1">
    <citation type="submission" date="2016-12" db="EMBL/GenBank/DDBJ databases">
        <title>The genomes of Aspergillus section Nigri reveals drivers in fungal speciation.</title>
        <authorList>
            <consortium name="DOE Joint Genome Institute"/>
            <person name="Vesth T.C."/>
            <person name="Nybo J."/>
            <person name="Theobald S."/>
            <person name="Brandl J."/>
            <person name="Frisvad J.C."/>
            <person name="Nielsen K.F."/>
            <person name="Lyhne E.K."/>
            <person name="Kogle M.E."/>
            <person name="Kuo A."/>
            <person name="Riley R."/>
            <person name="Clum A."/>
            <person name="Nolan M."/>
            <person name="Lipzen A."/>
            <person name="Salamov A."/>
            <person name="Henrissat B."/>
            <person name="Wiebenga A."/>
            <person name="De Vries R.P."/>
            <person name="Grigoriev I.V."/>
            <person name="Mortensen U.H."/>
            <person name="Andersen M.R."/>
            <person name="Baker S.E."/>
        </authorList>
    </citation>
    <scope>NUCLEOTIDE SEQUENCE [LARGE SCALE GENOMIC DNA]</scope>
    <source>
        <strain evidence="1 2">IBT 23096</strain>
    </source>
</reference>
<gene>
    <name evidence="1" type="ORF">P170DRAFT_426785</name>
</gene>
<evidence type="ECO:0000313" key="1">
    <source>
        <dbReference type="EMBL" id="PLB47540.1"/>
    </source>
</evidence>
<protein>
    <recommendedName>
        <fullName evidence="3">Arrestin-like N-terminal domain-containing protein</fullName>
    </recommendedName>
</protein>
<dbReference type="Proteomes" id="UP000234275">
    <property type="component" value="Unassembled WGS sequence"/>
</dbReference>
<dbReference type="AlphaFoldDB" id="A0A2I2G3T6"/>
<dbReference type="STRING" id="1392250.A0A2I2G3T6"/>
<dbReference type="OrthoDB" id="2283785at2759"/>
<proteinExistence type="predicted"/>
<dbReference type="RefSeq" id="XP_024702842.1">
    <property type="nucleotide sequence ID" value="XM_024847735.1"/>
</dbReference>
<name>A0A2I2G3T6_9EURO</name>
<evidence type="ECO:0000313" key="2">
    <source>
        <dbReference type="Proteomes" id="UP000234275"/>
    </source>
</evidence>
<dbReference type="VEuPathDB" id="FungiDB:P170DRAFT_426785"/>
<comment type="caution">
    <text evidence="1">The sequence shown here is derived from an EMBL/GenBank/DDBJ whole genome shotgun (WGS) entry which is preliminary data.</text>
</comment>